<keyword evidence="1 3" id="KW-0732">Signal</keyword>
<dbReference type="InterPro" id="IPR049712">
    <property type="entry name" value="Poly_export"/>
</dbReference>
<feature type="region of interest" description="Disordered" evidence="2">
    <location>
        <begin position="83"/>
        <end position="102"/>
    </location>
</feature>
<feature type="domain" description="Soluble ligand binding" evidence="5">
    <location>
        <begin position="242"/>
        <end position="289"/>
    </location>
</feature>
<feature type="domain" description="Soluble ligand binding" evidence="5">
    <location>
        <begin position="595"/>
        <end position="641"/>
    </location>
</feature>
<feature type="domain" description="Soluble ligand binding" evidence="5">
    <location>
        <begin position="718"/>
        <end position="766"/>
    </location>
</feature>
<dbReference type="PANTHER" id="PTHR33619">
    <property type="entry name" value="POLYSACCHARIDE EXPORT PROTEIN GFCE-RELATED"/>
    <property type="match status" value="1"/>
</dbReference>
<dbReference type="GO" id="GO:0015159">
    <property type="term" value="F:polysaccharide transmembrane transporter activity"/>
    <property type="evidence" value="ECO:0007669"/>
    <property type="project" value="InterPro"/>
</dbReference>
<feature type="domain" description="Soluble ligand binding" evidence="5">
    <location>
        <begin position="498"/>
        <end position="544"/>
    </location>
</feature>
<dbReference type="Gene3D" id="3.10.560.10">
    <property type="entry name" value="Outer membrane lipoprotein wza domain like"/>
    <property type="match status" value="6"/>
</dbReference>
<evidence type="ECO:0000259" key="4">
    <source>
        <dbReference type="Pfam" id="PF02563"/>
    </source>
</evidence>
<dbReference type="InterPro" id="IPR019554">
    <property type="entry name" value="Soluble_ligand-bd"/>
</dbReference>
<dbReference type="Pfam" id="PF02563">
    <property type="entry name" value="Poly_export"/>
    <property type="match status" value="1"/>
</dbReference>
<sequence>MNVRPIYLFLLTLIMSVAVPAVAQNTQNFSDIRVDELSDAQIRQFMSQVQAAGLTEAQLEQVAASRGMPSSEVQKLRARVEKLQTSSGKAEPVKSLKQTTTSGRSVNYLDTDSVSASRDSLQQAGSILENFRPKIFGSDLFSGKQVTFEPNLRMATPRNYVIGPDDELLLDIYGNSEASYKLRVSPEGTINVQYVGVIPVGGMTIEQATQRIKSRMSTIYSGLRSGATNLNIAVGNIRSIKVVLTGEVKKPGTYTLPSLATVFNALYVSGGPTDNGSFRQIELIRGGRRIATLDIYDFLLTGEFRNNVGLQDQDVIRVPTYNRRVEIVGEVKRPGIFEMKEGERLSDLFRFAGEFNERAYKARVKVLKNTDTERRIDDITSDAFATYQPASGDKYFVDEILDRFANRVTIEGAVFRPGQFELSEGLTLKGLIQKAEGLKEDAFTNRAYITRLKNNNETELISFDVAKVLSGEAADVPLKREDKINISSIFDLKEEYNVQVEGEVRDPGKLKYAEGMTLEDAILQAGGLKENATTQRVEISRRVKNSDVNSASAITAEVFQVNITSDLRNTASTFVLQPFDIVAIRPSSGYSTQKIVKIEGEVLFPGVYSITRKDERISDLLNRAGGFTAYAYPEGASLKRAGVPQDTSVTAKMDRQRVRQFQLVQRSVSDTIKLDKEALKNDFVGIDLPRILKRKGGRDDIFLEEGDIVSVPKQLQTVKIGGEVLSPVTVVFSRNKGFREYISNAGGFGNRAKRRAAYVVYANGTVQSTSKFLFFNNFPSIKPGAQIFVPKKPEVRRMSAGEWVGLSSGLASVAAIIVSLLR</sequence>
<evidence type="ECO:0000313" key="6">
    <source>
        <dbReference type="EMBL" id="PRY53677.1"/>
    </source>
</evidence>
<gene>
    <name evidence="6" type="ORF">B0I27_103147</name>
</gene>
<proteinExistence type="predicted"/>
<dbReference type="Gene3D" id="3.30.1950.10">
    <property type="entry name" value="wza like domain"/>
    <property type="match status" value="1"/>
</dbReference>
<dbReference type="Proteomes" id="UP000238034">
    <property type="component" value="Unassembled WGS sequence"/>
</dbReference>
<accession>A0A2T0U6Z3</accession>
<feature type="signal peptide" evidence="3">
    <location>
        <begin position="1"/>
        <end position="23"/>
    </location>
</feature>
<organism evidence="6 7">
    <name type="scientific">Arcticibacter pallidicorallinus</name>
    <dbReference type="NCBI Taxonomy" id="1259464"/>
    <lineage>
        <taxon>Bacteria</taxon>
        <taxon>Pseudomonadati</taxon>
        <taxon>Bacteroidota</taxon>
        <taxon>Sphingobacteriia</taxon>
        <taxon>Sphingobacteriales</taxon>
        <taxon>Sphingobacteriaceae</taxon>
        <taxon>Arcticibacter</taxon>
    </lineage>
</organism>
<dbReference type="OrthoDB" id="9808948at2"/>
<dbReference type="EMBL" id="PVTH01000003">
    <property type="protein sequence ID" value="PRY53677.1"/>
    <property type="molecule type" value="Genomic_DNA"/>
</dbReference>
<evidence type="ECO:0000259" key="5">
    <source>
        <dbReference type="Pfam" id="PF10531"/>
    </source>
</evidence>
<feature type="chain" id="PRO_5015417783" evidence="3">
    <location>
        <begin position="24"/>
        <end position="822"/>
    </location>
</feature>
<feature type="domain" description="Soluble ligand binding" evidence="5">
    <location>
        <begin position="325"/>
        <end position="368"/>
    </location>
</feature>
<dbReference type="Pfam" id="PF10531">
    <property type="entry name" value="SLBB"/>
    <property type="match status" value="6"/>
</dbReference>
<comment type="caution">
    <text evidence="6">The sequence shown here is derived from an EMBL/GenBank/DDBJ whole genome shotgun (WGS) entry which is preliminary data.</text>
</comment>
<evidence type="ECO:0000256" key="2">
    <source>
        <dbReference type="SAM" id="MobiDB-lite"/>
    </source>
</evidence>
<dbReference type="AlphaFoldDB" id="A0A2T0U6Z3"/>
<evidence type="ECO:0000256" key="1">
    <source>
        <dbReference type="ARBA" id="ARBA00022729"/>
    </source>
</evidence>
<dbReference type="PANTHER" id="PTHR33619:SF3">
    <property type="entry name" value="POLYSACCHARIDE EXPORT PROTEIN GFCE-RELATED"/>
    <property type="match status" value="1"/>
</dbReference>
<reference evidence="6 7" key="1">
    <citation type="submission" date="2018-03" db="EMBL/GenBank/DDBJ databases">
        <title>Genomic Encyclopedia of Type Strains, Phase III (KMG-III): the genomes of soil and plant-associated and newly described type strains.</title>
        <authorList>
            <person name="Whitman W."/>
        </authorList>
    </citation>
    <scope>NUCLEOTIDE SEQUENCE [LARGE SCALE GENOMIC DNA]</scope>
    <source>
        <strain evidence="6 7">CGMCC 1.9313</strain>
    </source>
</reference>
<evidence type="ECO:0000256" key="3">
    <source>
        <dbReference type="SAM" id="SignalP"/>
    </source>
</evidence>
<name>A0A2T0U6Z3_9SPHI</name>
<feature type="domain" description="Soluble ligand binding" evidence="5">
    <location>
        <begin position="407"/>
        <end position="454"/>
    </location>
</feature>
<protein>
    <submittedName>
        <fullName evidence="6">Protein involved in polysaccharide export with SLBB domain</fullName>
    </submittedName>
</protein>
<feature type="domain" description="Polysaccharide export protein N-terminal" evidence="4">
    <location>
        <begin position="156"/>
        <end position="220"/>
    </location>
</feature>
<evidence type="ECO:0000313" key="7">
    <source>
        <dbReference type="Proteomes" id="UP000238034"/>
    </source>
</evidence>
<dbReference type="InterPro" id="IPR003715">
    <property type="entry name" value="Poly_export_N"/>
</dbReference>
<keyword evidence="7" id="KW-1185">Reference proteome</keyword>